<name>A0A2Z6S1Q1_9GLOM</name>
<evidence type="ECO:0000313" key="1">
    <source>
        <dbReference type="EMBL" id="GBC02652.1"/>
    </source>
</evidence>
<keyword evidence="3" id="KW-1185">Reference proteome</keyword>
<protein>
    <submittedName>
        <fullName evidence="2">CGG triplet repeat-binding protein 1</fullName>
    </submittedName>
</protein>
<reference evidence="2" key="2">
    <citation type="submission" date="2019-10" db="EMBL/GenBank/DDBJ databases">
        <title>Conservation and host-specific expression of non-tandemly repeated heterogenous ribosome RNA gene in arbuscular mycorrhizal fungi.</title>
        <authorList>
            <person name="Maeda T."/>
            <person name="Kobayashi Y."/>
            <person name="Nakagawa T."/>
            <person name="Ezawa T."/>
            <person name="Yamaguchi K."/>
            <person name="Bino T."/>
            <person name="Nishimoto Y."/>
            <person name="Shigenobu S."/>
            <person name="Kawaguchi M."/>
        </authorList>
    </citation>
    <scope>NUCLEOTIDE SEQUENCE</scope>
    <source>
        <strain evidence="2">HR1</strain>
    </source>
</reference>
<dbReference type="GO" id="GO:0005634">
    <property type="term" value="C:nucleus"/>
    <property type="evidence" value="ECO:0007669"/>
    <property type="project" value="InterPro"/>
</dbReference>
<dbReference type="Proteomes" id="UP000615446">
    <property type="component" value="Unassembled WGS sequence"/>
</dbReference>
<organism evidence="1 3">
    <name type="scientific">Rhizophagus clarus</name>
    <dbReference type="NCBI Taxonomy" id="94130"/>
    <lineage>
        <taxon>Eukaryota</taxon>
        <taxon>Fungi</taxon>
        <taxon>Fungi incertae sedis</taxon>
        <taxon>Mucoromycota</taxon>
        <taxon>Glomeromycotina</taxon>
        <taxon>Glomeromycetes</taxon>
        <taxon>Glomerales</taxon>
        <taxon>Glomeraceae</taxon>
        <taxon>Rhizophagus</taxon>
    </lineage>
</organism>
<dbReference type="AlphaFoldDB" id="A0A2Z6S1Q1"/>
<dbReference type="EMBL" id="BLAL01000218">
    <property type="protein sequence ID" value="GES92871.1"/>
    <property type="molecule type" value="Genomic_DNA"/>
</dbReference>
<accession>A0A2Z6S1Q1</accession>
<dbReference type="GO" id="GO:0006357">
    <property type="term" value="P:regulation of transcription by RNA polymerase II"/>
    <property type="evidence" value="ECO:0007669"/>
    <property type="project" value="InterPro"/>
</dbReference>
<evidence type="ECO:0000313" key="2">
    <source>
        <dbReference type="EMBL" id="GES92871.1"/>
    </source>
</evidence>
<gene>
    <name evidence="2" type="ORF">RCL2_001962700</name>
    <name evidence="1" type="ORF">RclHR1_04730013</name>
</gene>
<reference evidence="1 3" key="1">
    <citation type="submission" date="2017-11" db="EMBL/GenBank/DDBJ databases">
        <title>The genome of Rhizophagus clarus HR1 reveals common genetic basis of auxotrophy among arbuscular mycorrhizal fungi.</title>
        <authorList>
            <person name="Kobayashi Y."/>
        </authorList>
    </citation>
    <scope>NUCLEOTIDE SEQUENCE [LARGE SCALE GENOMIC DNA]</scope>
    <source>
        <strain evidence="1 3">HR1</strain>
    </source>
</reference>
<dbReference type="Proteomes" id="UP000247702">
    <property type="component" value="Unassembled WGS sequence"/>
</dbReference>
<dbReference type="STRING" id="94130.A0A2Z6S1Q1"/>
<evidence type="ECO:0000313" key="3">
    <source>
        <dbReference type="Proteomes" id="UP000247702"/>
    </source>
</evidence>
<dbReference type="OrthoDB" id="2430477at2759"/>
<comment type="caution">
    <text evidence="1">The sequence shown here is derived from an EMBL/GenBank/DDBJ whole genome shotgun (WGS) entry which is preliminary data.</text>
</comment>
<dbReference type="EMBL" id="BEXD01003841">
    <property type="protein sequence ID" value="GBC02652.1"/>
    <property type="molecule type" value="Genomic_DNA"/>
</dbReference>
<dbReference type="GO" id="GO:0003690">
    <property type="term" value="F:double-stranded DNA binding"/>
    <property type="evidence" value="ECO:0007669"/>
    <property type="project" value="InterPro"/>
</dbReference>
<dbReference type="SUPFAM" id="SSF53098">
    <property type="entry name" value="Ribonuclease H-like"/>
    <property type="match status" value="1"/>
</dbReference>
<proteinExistence type="predicted"/>
<dbReference type="PANTHER" id="PTHR32344:SF1">
    <property type="entry name" value="U1-TYPE DOMAIN-CONTAINING PROTEIN"/>
    <property type="match status" value="1"/>
</dbReference>
<dbReference type="PANTHER" id="PTHR32344">
    <property type="entry name" value="U1-TYPE DOMAIN-CONTAINING PROTEIN"/>
    <property type="match status" value="1"/>
</dbReference>
<dbReference type="InterPro" id="IPR012337">
    <property type="entry name" value="RNaseH-like_sf"/>
</dbReference>
<dbReference type="InterPro" id="IPR033375">
    <property type="entry name" value="Cggbp1"/>
</dbReference>
<sequence>MGSAIERVLENPEYVKSFYVDNEKLFCDVCQNTVLDHTKKYTIDKHLKSKKHISNAEKKRIDNEREQMNVALVKSFIQADIPLEKVDKLKSFFQEYCVNGDAIANSSLLQEKYLPVALNAENFRIQEWLCNKRLSIIIDETTDYYGQAVFNVFFNCGGQTSLARTEYLNIVNNISIAQLVMRTLHSYNVSFDKLAFFISDNAEYMLQAFQVLSPLMPRLKHNRCLARIIDLVGESWIYYKNFKFLTNIVSNIEISFIQCPARKKRWCDLLSFLNFYATDSDYNQFYGNWVILPYLPIKCDLISLFKFIIWISHHLSQLRTFYIGEEMINNESEIIQELAMIFKNQTQFFIFEVFIMFIASNTKCIVDDYEYFRIKNKPIAPFVARRLARLEATLQYGCTHSPFNDELKIKFSASNIDPKLYIMIFQEAFQIALIKLKKHIDNHPTLPVFNAIQCFDPCYIRTHCNSIDSYSEIEEFRKPEKNIVKEWEIYCNLEEEFGNEELDLDNYWKNKAETLPYLSKLALDYIWLPVSGL</sequence>